<comment type="caution">
    <text evidence="3">The sequence shown here is derived from an EMBL/GenBank/DDBJ whole genome shotgun (WGS) entry which is preliminary data.</text>
</comment>
<dbReference type="InterPro" id="IPR050300">
    <property type="entry name" value="GDXG_lipolytic_enzyme"/>
</dbReference>
<dbReference type="SUPFAM" id="SSF53474">
    <property type="entry name" value="alpha/beta-Hydrolases"/>
    <property type="match status" value="1"/>
</dbReference>
<dbReference type="PANTHER" id="PTHR48081">
    <property type="entry name" value="AB HYDROLASE SUPERFAMILY PROTEIN C4A8.06C"/>
    <property type="match status" value="1"/>
</dbReference>
<dbReference type="InterPro" id="IPR029058">
    <property type="entry name" value="AB_hydrolase_fold"/>
</dbReference>
<evidence type="ECO:0000259" key="2">
    <source>
        <dbReference type="Pfam" id="PF20434"/>
    </source>
</evidence>
<dbReference type="Proteomes" id="UP001597267">
    <property type="component" value="Unassembled WGS sequence"/>
</dbReference>
<reference evidence="4" key="1">
    <citation type="journal article" date="2019" name="Int. J. Syst. Evol. Microbiol.">
        <title>The Global Catalogue of Microorganisms (GCM) 10K type strain sequencing project: providing services to taxonomists for standard genome sequencing and annotation.</title>
        <authorList>
            <consortium name="The Broad Institute Genomics Platform"/>
            <consortium name="The Broad Institute Genome Sequencing Center for Infectious Disease"/>
            <person name="Wu L."/>
            <person name="Ma J."/>
        </authorList>
    </citation>
    <scope>NUCLEOTIDE SEQUENCE [LARGE SCALE GENOMIC DNA]</scope>
    <source>
        <strain evidence="4">CCM 8896</strain>
    </source>
</reference>
<organism evidence="3 4">
    <name type="scientific">Agrilactobacillus yilanensis</name>
    <dbReference type="NCBI Taxonomy" id="2485997"/>
    <lineage>
        <taxon>Bacteria</taxon>
        <taxon>Bacillati</taxon>
        <taxon>Bacillota</taxon>
        <taxon>Bacilli</taxon>
        <taxon>Lactobacillales</taxon>
        <taxon>Lactobacillaceae</taxon>
        <taxon>Agrilactobacillus</taxon>
    </lineage>
</organism>
<evidence type="ECO:0000313" key="4">
    <source>
        <dbReference type="Proteomes" id="UP001597267"/>
    </source>
</evidence>
<dbReference type="InterPro" id="IPR049492">
    <property type="entry name" value="BD-FAE-like_dom"/>
</dbReference>
<evidence type="ECO:0000313" key="3">
    <source>
        <dbReference type="EMBL" id="MFD1671713.1"/>
    </source>
</evidence>
<accession>A0ABW4J6Z6</accession>
<name>A0ABW4J6Z6_9LACO</name>
<evidence type="ECO:0000256" key="1">
    <source>
        <dbReference type="ARBA" id="ARBA00022801"/>
    </source>
</evidence>
<feature type="domain" description="BD-FAE-like" evidence="2">
    <location>
        <begin position="38"/>
        <end position="150"/>
    </location>
</feature>
<dbReference type="RefSeq" id="WP_125713712.1">
    <property type="nucleotide sequence ID" value="NZ_JBHTOP010000022.1"/>
</dbReference>
<dbReference type="GO" id="GO:0016787">
    <property type="term" value="F:hydrolase activity"/>
    <property type="evidence" value="ECO:0007669"/>
    <property type="project" value="UniProtKB-KW"/>
</dbReference>
<gene>
    <name evidence="3" type="ORF">ACFQ5M_06390</name>
</gene>
<protein>
    <submittedName>
        <fullName evidence="3">Alpha/beta hydrolase</fullName>
    </submittedName>
</protein>
<dbReference type="Pfam" id="PF20434">
    <property type="entry name" value="BD-FAE"/>
    <property type="match status" value="1"/>
</dbReference>
<keyword evidence="1 3" id="KW-0378">Hydrolase</keyword>
<proteinExistence type="predicted"/>
<sequence length="227" mass="25816">MRIFEINQNSVNRVCLIPNLTYQNTAFWFDQTRRDWQLDLLLPFDYAQQPAHPVIIWLSGGSWQMMDRQSYLPELTFLARAGYVVASMDYHLGAQGAFPMQIKDVRQALAYLKTQQAIYHLDLNQVTLMGDSAGGHLALLRQQTATKAQLQAASPIHYVQANLPRTLLLQGDADQWVPFEQALYLTQALQAAGNQAELFKLNQGQHVDPRFFAPVINQNVLAFLQNK</sequence>
<keyword evidence="4" id="KW-1185">Reference proteome</keyword>
<dbReference type="EMBL" id="JBHTOP010000022">
    <property type="protein sequence ID" value="MFD1671713.1"/>
    <property type="molecule type" value="Genomic_DNA"/>
</dbReference>
<dbReference type="Gene3D" id="3.40.50.1820">
    <property type="entry name" value="alpha/beta hydrolase"/>
    <property type="match status" value="2"/>
</dbReference>